<comment type="caution">
    <text evidence="3">The sequence shown here is derived from an EMBL/GenBank/DDBJ whole genome shotgun (WGS) entry which is preliminary data.</text>
</comment>
<dbReference type="Gene3D" id="3.40.50.720">
    <property type="entry name" value="NAD(P)-binding Rossmann-like Domain"/>
    <property type="match status" value="1"/>
</dbReference>
<dbReference type="InterPro" id="IPR036291">
    <property type="entry name" value="NAD(P)-bd_dom_sf"/>
</dbReference>
<evidence type="ECO:0000313" key="3">
    <source>
        <dbReference type="EMBL" id="MFC0682693.1"/>
    </source>
</evidence>
<dbReference type="Proteomes" id="UP001589896">
    <property type="component" value="Unassembled WGS sequence"/>
</dbReference>
<sequence length="246" mass="26130">MTVTGQDQRTLWVTGAGSGIGRAVAVSAGRSGYRVGVSGRRPDALDETVSLVEQSGGRAIALPLDVRSDDEVRSGHARLTEAFGPVTDLVAAAGLNAKRRYWRDQSRHEFEDIVQVNLMGSVRVIDAVLPGMRSGGRGTVVIVSSYAAWTASPHAGVAYSASKTALSTLALSLNAQESSAGIRCTHLCPGEVDTDFLSLRPEVPDGDARRRMLSPDDVARSVQFVLDSPAHVTIDELVISPVPQKR</sequence>
<dbReference type="InterPro" id="IPR002347">
    <property type="entry name" value="SDR_fam"/>
</dbReference>
<organism evidence="3 4">
    <name type="scientific">Lysobacter korlensis</name>
    <dbReference type="NCBI Taxonomy" id="553636"/>
    <lineage>
        <taxon>Bacteria</taxon>
        <taxon>Pseudomonadati</taxon>
        <taxon>Pseudomonadota</taxon>
        <taxon>Gammaproteobacteria</taxon>
        <taxon>Lysobacterales</taxon>
        <taxon>Lysobacteraceae</taxon>
        <taxon>Lysobacter</taxon>
    </lineage>
</organism>
<keyword evidence="2 3" id="KW-0560">Oxidoreductase</keyword>
<dbReference type="PANTHER" id="PTHR44196">
    <property type="entry name" value="DEHYDROGENASE/REDUCTASE SDR FAMILY MEMBER 7B"/>
    <property type="match status" value="1"/>
</dbReference>
<reference evidence="3 4" key="1">
    <citation type="submission" date="2024-09" db="EMBL/GenBank/DDBJ databases">
        <authorList>
            <person name="Sun Q."/>
            <person name="Mori K."/>
        </authorList>
    </citation>
    <scope>NUCLEOTIDE SEQUENCE [LARGE SCALE GENOMIC DNA]</scope>
    <source>
        <strain evidence="3 4">KCTC 23076</strain>
    </source>
</reference>
<dbReference type="Pfam" id="PF00106">
    <property type="entry name" value="adh_short"/>
    <property type="match status" value="1"/>
</dbReference>
<accession>A0ABV6S3I6</accession>
<evidence type="ECO:0000313" key="4">
    <source>
        <dbReference type="Proteomes" id="UP001589896"/>
    </source>
</evidence>
<dbReference type="PANTHER" id="PTHR44196:SF1">
    <property type="entry name" value="DEHYDROGENASE_REDUCTASE SDR FAMILY MEMBER 7B"/>
    <property type="match status" value="1"/>
</dbReference>
<evidence type="ECO:0000256" key="2">
    <source>
        <dbReference type="ARBA" id="ARBA00023002"/>
    </source>
</evidence>
<dbReference type="GO" id="GO:0016491">
    <property type="term" value="F:oxidoreductase activity"/>
    <property type="evidence" value="ECO:0007669"/>
    <property type="project" value="UniProtKB-KW"/>
</dbReference>
<dbReference type="PRINTS" id="PR00081">
    <property type="entry name" value="GDHRDH"/>
</dbReference>
<dbReference type="CDD" id="cd05233">
    <property type="entry name" value="SDR_c"/>
    <property type="match status" value="1"/>
</dbReference>
<evidence type="ECO:0000256" key="1">
    <source>
        <dbReference type="ARBA" id="ARBA00006484"/>
    </source>
</evidence>
<name>A0ABV6S3I6_9GAMM</name>
<dbReference type="EMBL" id="JBHLTG010000016">
    <property type="protein sequence ID" value="MFC0682693.1"/>
    <property type="molecule type" value="Genomic_DNA"/>
</dbReference>
<proteinExistence type="inferred from homology"/>
<dbReference type="SUPFAM" id="SSF51735">
    <property type="entry name" value="NAD(P)-binding Rossmann-fold domains"/>
    <property type="match status" value="1"/>
</dbReference>
<gene>
    <name evidence="3" type="ORF">ACFFGH_33095</name>
</gene>
<dbReference type="EC" id="1.-.-.-" evidence="3"/>
<protein>
    <submittedName>
        <fullName evidence="3">SDR family oxidoreductase</fullName>
        <ecNumber evidence="3">1.-.-.-</ecNumber>
    </submittedName>
</protein>
<keyword evidence="4" id="KW-1185">Reference proteome</keyword>
<comment type="similarity">
    <text evidence="1">Belongs to the short-chain dehydrogenases/reductases (SDR) family.</text>
</comment>
<dbReference type="RefSeq" id="WP_386676941.1">
    <property type="nucleotide sequence ID" value="NZ_JBHLTG010000016.1"/>
</dbReference>